<keyword evidence="1" id="KW-1133">Transmembrane helix</keyword>
<evidence type="ECO:0000313" key="2">
    <source>
        <dbReference type="EMBL" id="SHE61044.1"/>
    </source>
</evidence>
<keyword evidence="1" id="KW-0812">Transmembrane</keyword>
<dbReference type="EMBL" id="FQUL01000012">
    <property type="protein sequence ID" value="SHE61044.1"/>
    <property type="molecule type" value="Genomic_DNA"/>
</dbReference>
<name>A0A1M4UWE9_9ACTN</name>
<reference evidence="3" key="1">
    <citation type="submission" date="2016-11" db="EMBL/GenBank/DDBJ databases">
        <authorList>
            <person name="Varghese N."/>
            <person name="Submissions S."/>
        </authorList>
    </citation>
    <scope>NUCLEOTIDE SEQUENCE [LARGE SCALE GENOMIC DNA]</scope>
    <source>
        <strain evidence="3">DSM 19514</strain>
    </source>
</reference>
<evidence type="ECO:0000256" key="1">
    <source>
        <dbReference type="SAM" id="Phobius"/>
    </source>
</evidence>
<dbReference type="AlphaFoldDB" id="A0A1M4UWE9"/>
<dbReference type="Proteomes" id="UP000184295">
    <property type="component" value="Unassembled WGS sequence"/>
</dbReference>
<feature type="transmembrane region" description="Helical" evidence="1">
    <location>
        <begin position="12"/>
        <end position="32"/>
    </location>
</feature>
<gene>
    <name evidence="2" type="ORF">SAMN02745225_01122</name>
</gene>
<accession>A0A1M4UWE9</accession>
<proteinExistence type="predicted"/>
<sequence>MSSDLFLDGLPAAFVTLVEQVQIASGLVGFLLSRLHLVFLRRYDLVGANWKPPADSGLT</sequence>
<protein>
    <submittedName>
        <fullName evidence="2">Uncharacterized protein</fullName>
    </submittedName>
</protein>
<keyword evidence="3" id="KW-1185">Reference proteome</keyword>
<organism evidence="2 3">
    <name type="scientific">Ferrithrix thermotolerans DSM 19514</name>
    <dbReference type="NCBI Taxonomy" id="1121881"/>
    <lineage>
        <taxon>Bacteria</taxon>
        <taxon>Bacillati</taxon>
        <taxon>Actinomycetota</taxon>
        <taxon>Acidimicrobiia</taxon>
        <taxon>Acidimicrobiales</taxon>
        <taxon>Acidimicrobiaceae</taxon>
        <taxon>Ferrithrix</taxon>
    </lineage>
</organism>
<keyword evidence="1" id="KW-0472">Membrane</keyword>
<dbReference type="STRING" id="1121881.SAMN02745225_01122"/>
<evidence type="ECO:0000313" key="3">
    <source>
        <dbReference type="Proteomes" id="UP000184295"/>
    </source>
</evidence>